<evidence type="ECO:0008006" key="4">
    <source>
        <dbReference type="Google" id="ProtNLM"/>
    </source>
</evidence>
<organism evidence="2 3">
    <name type="scientific">Alienimonas chondri</name>
    <dbReference type="NCBI Taxonomy" id="2681879"/>
    <lineage>
        <taxon>Bacteria</taxon>
        <taxon>Pseudomonadati</taxon>
        <taxon>Planctomycetota</taxon>
        <taxon>Planctomycetia</taxon>
        <taxon>Planctomycetales</taxon>
        <taxon>Planctomycetaceae</taxon>
        <taxon>Alienimonas</taxon>
    </lineage>
</organism>
<feature type="transmembrane region" description="Helical" evidence="1">
    <location>
        <begin position="293"/>
        <end position="313"/>
    </location>
</feature>
<evidence type="ECO:0000313" key="2">
    <source>
        <dbReference type="EMBL" id="NNJ24542.1"/>
    </source>
</evidence>
<feature type="transmembrane region" description="Helical" evidence="1">
    <location>
        <begin position="43"/>
        <end position="64"/>
    </location>
</feature>
<name>A0ABX1VB69_9PLAN</name>
<feature type="transmembrane region" description="Helical" evidence="1">
    <location>
        <begin position="206"/>
        <end position="229"/>
    </location>
</feature>
<proteinExistence type="predicted"/>
<feature type="transmembrane region" description="Helical" evidence="1">
    <location>
        <begin position="319"/>
        <end position="338"/>
    </location>
</feature>
<evidence type="ECO:0000256" key="1">
    <source>
        <dbReference type="SAM" id="Phobius"/>
    </source>
</evidence>
<comment type="caution">
    <text evidence="2">The sequence shown here is derived from an EMBL/GenBank/DDBJ whole genome shotgun (WGS) entry which is preliminary data.</text>
</comment>
<accession>A0ABX1VB69</accession>
<keyword evidence="1" id="KW-0472">Membrane</keyword>
<gene>
    <name evidence="2" type="ORF">LzC2_06000</name>
</gene>
<dbReference type="RefSeq" id="WP_171183598.1">
    <property type="nucleotide sequence ID" value="NZ_WTPX01000010.1"/>
</dbReference>
<reference evidence="2 3" key="1">
    <citation type="journal article" date="2020" name="Syst. Appl. Microbiol.">
        <title>Alienimonas chondri sp. nov., a novel planctomycete isolated from the biofilm of the red alga Chondrus crispus.</title>
        <authorList>
            <person name="Vitorino I."/>
            <person name="Albuquerque L."/>
            <person name="Wiegand S."/>
            <person name="Kallscheuer N."/>
            <person name="da Costa M.S."/>
            <person name="Lobo-da-Cunha A."/>
            <person name="Jogler C."/>
            <person name="Lage O.M."/>
        </authorList>
    </citation>
    <scope>NUCLEOTIDE SEQUENCE [LARGE SCALE GENOMIC DNA]</scope>
    <source>
        <strain evidence="2 3">LzC2</strain>
    </source>
</reference>
<keyword evidence="1" id="KW-1133">Transmembrane helix</keyword>
<feature type="transmembrane region" description="Helical" evidence="1">
    <location>
        <begin position="97"/>
        <end position="118"/>
    </location>
</feature>
<feature type="transmembrane region" description="Helical" evidence="1">
    <location>
        <begin position="138"/>
        <end position="162"/>
    </location>
</feature>
<feature type="transmembrane region" description="Helical" evidence="1">
    <location>
        <begin position="358"/>
        <end position="377"/>
    </location>
</feature>
<sequence length="401" mass="42370">MTALLAPPIDSTPAQVVPPSERVGWGRRIWSATTAAVRATVGVLSFGGLLAAVAAVPGGPLLALGWMLEAEGRAANGVRVDPEGRARADMRPPLGRLLRAAAILAGVAAIVWIAAQPIRILAGVASDAAVIAPGSAAAGGWQIATGVVAVAVAVHLILWMYAGGRTGWFRPLRNLLRTLRSPGEAADRLGAKCGWLWSELAPLRSVWLGVRGFLVAGGWLLLPTVLLAVQGDGGGRALVRILGAFWLAAVLPLVPAAQANLVVARHAGAWRSLWAGLNPRAAWRTWRRRPARWTGVLAAVVVGSLPLYSLAVVELPSDAGWLLTPACIAGILPSRLLAGWTRRGIDPTGPRPRWWWTYPWLALGWAISLAYAGMLFLTQFTSADGPIATLRQPGFFTPKPF</sequence>
<keyword evidence="3" id="KW-1185">Reference proteome</keyword>
<evidence type="ECO:0000313" key="3">
    <source>
        <dbReference type="Proteomes" id="UP000609651"/>
    </source>
</evidence>
<dbReference type="Proteomes" id="UP000609651">
    <property type="component" value="Unassembled WGS sequence"/>
</dbReference>
<dbReference type="EMBL" id="WTPX01000010">
    <property type="protein sequence ID" value="NNJ24542.1"/>
    <property type="molecule type" value="Genomic_DNA"/>
</dbReference>
<protein>
    <recommendedName>
        <fullName evidence="4">DUF4013 domain-containing protein</fullName>
    </recommendedName>
</protein>
<keyword evidence="1" id="KW-0812">Transmembrane</keyword>
<feature type="transmembrane region" description="Helical" evidence="1">
    <location>
        <begin position="241"/>
        <end position="263"/>
    </location>
</feature>